<proteinExistence type="predicted"/>
<name>A0AAD9IV57_9ANNE</name>
<feature type="signal peptide" evidence="1">
    <location>
        <begin position="1"/>
        <end position="22"/>
    </location>
</feature>
<accession>A0AAD9IV57</accession>
<dbReference type="InterPro" id="IPR036570">
    <property type="entry name" value="HORMA_dom_sf"/>
</dbReference>
<evidence type="ECO:0000313" key="3">
    <source>
        <dbReference type="Proteomes" id="UP001208570"/>
    </source>
</evidence>
<dbReference type="Proteomes" id="UP001208570">
    <property type="component" value="Unassembled WGS sequence"/>
</dbReference>
<evidence type="ECO:0000256" key="1">
    <source>
        <dbReference type="SAM" id="SignalP"/>
    </source>
</evidence>
<dbReference type="Gene3D" id="3.30.900.10">
    <property type="entry name" value="HORMA domain"/>
    <property type="match status" value="1"/>
</dbReference>
<organism evidence="2 3">
    <name type="scientific">Paralvinella palmiformis</name>
    <dbReference type="NCBI Taxonomy" id="53620"/>
    <lineage>
        <taxon>Eukaryota</taxon>
        <taxon>Metazoa</taxon>
        <taxon>Spiralia</taxon>
        <taxon>Lophotrochozoa</taxon>
        <taxon>Annelida</taxon>
        <taxon>Polychaeta</taxon>
        <taxon>Sedentaria</taxon>
        <taxon>Canalipalpata</taxon>
        <taxon>Terebellida</taxon>
        <taxon>Terebelliformia</taxon>
        <taxon>Alvinellidae</taxon>
        <taxon>Paralvinella</taxon>
    </lineage>
</organism>
<reference evidence="2" key="1">
    <citation type="journal article" date="2023" name="Mol. Biol. Evol.">
        <title>Third-Generation Sequencing Reveals the Adaptive Role of the Epigenome in Three Deep-Sea Polychaetes.</title>
        <authorList>
            <person name="Perez M."/>
            <person name="Aroh O."/>
            <person name="Sun Y."/>
            <person name="Lan Y."/>
            <person name="Juniper S.K."/>
            <person name="Young C.R."/>
            <person name="Angers B."/>
            <person name="Qian P.Y."/>
        </authorList>
    </citation>
    <scope>NUCLEOTIDE SEQUENCE</scope>
    <source>
        <strain evidence="2">P08H-3</strain>
    </source>
</reference>
<dbReference type="EMBL" id="JAODUP010001090">
    <property type="protein sequence ID" value="KAK2141511.1"/>
    <property type="molecule type" value="Genomic_DNA"/>
</dbReference>
<gene>
    <name evidence="2" type="ORF">LSH36_1090g00026</name>
</gene>
<feature type="chain" id="PRO_5042123179" evidence="1">
    <location>
        <begin position="23"/>
        <end position="86"/>
    </location>
</feature>
<evidence type="ECO:0000313" key="2">
    <source>
        <dbReference type="EMBL" id="KAK2141511.1"/>
    </source>
</evidence>
<dbReference type="AlphaFoldDB" id="A0AAD9IV57"/>
<keyword evidence="3" id="KW-1185">Reference proteome</keyword>
<sequence>MIYYKAAFEVLFLPVILNCSWCLQVHTKESSVLSMQEKEKLQDFTWIPADELSLQMAAPKLIPLKSSDSSPLKMQLYVEESALKKQ</sequence>
<protein>
    <submittedName>
        <fullName evidence="2">Uncharacterized protein</fullName>
    </submittedName>
</protein>
<comment type="caution">
    <text evidence="2">The sequence shown here is derived from an EMBL/GenBank/DDBJ whole genome shotgun (WGS) entry which is preliminary data.</text>
</comment>
<keyword evidence="1" id="KW-0732">Signal</keyword>